<name>A0A4V3BUE2_9SPHN</name>
<protein>
    <submittedName>
        <fullName evidence="3">DNA polymerase</fullName>
    </submittedName>
</protein>
<feature type="domain" description="Uracil-DNA glycosylase-like" evidence="2">
    <location>
        <begin position="115"/>
        <end position="241"/>
    </location>
</feature>
<dbReference type="Gene3D" id="3.40.470.10">
    <property type="entry name" value="Uracil-DNA glycosylase-like domain"/>
    <property type="match status" value="1"/>
</dbReference>
<dbReference type="Proteomes" id="UP000295493">
    <property type="component" value="Unassembled WGS sequence"/>
</dbReference>
<dbReference type="OrthoDB" id="5290748at2"/>
<evidence type="ECO:0000313" key="4">
    <source>
        <dbReference type="Proteomes" id="UP000295493"/>
    </source>
</evidence>
<evidence type="ECO:0000256" key="1">
    <source>
        <dbReference type="SAM" id="MobiDB-lite"/>
    </source>
</evidence>
<sequence length="248" mass="26705">MGVEPLNSWNAEAASALQWWRDAGVDMLVADDPRDWMAPPAPARAATAAQVHGDGPAPAPVAPAGPQSLPATIEEFARWRVGPDAPEARWHMPMATMQNVPGAPLMVVFDLPEPEGESDILLGGSAGRLFDRMLAAVGLDRAQVALSALALARPATGQVPAADLARLAELTRHHIGLIAPERVLLLGDAVNRALFGAESARNRGGLHAINMEKRQFRSVASYHPRFLIQRPIAKAESWKHLQLLFWGD</sequence>
<reference evidence="3 4" key="1">
    <citation type="submission" date="2019-03" db="EMBL/GenBank/DDBJ databases">
        <title>Genomic Encyclopedia of Type Strains, Phase IV (KMG-IV): sequencing the most valuable type-strain genomes for metagenomic binning, comparative biology and taxonomic classification.</title>
        <authorList>
            <person name="Goeker M."/>
        </authorList>
    </citation>
    <scope>NUCLEOTIDE SEQUENCE [LARGE SCALE GENOMIC DNA]</scope>
    <source>
        <strain evidence="3 4">DSM 25059</strain>
    </source>
</reference>
<comment type="caution">
    <text evidence="3">The sequence shown here is derived from an EMBL/GenBank/DDBJ whole genome shotgun (WGS) entry which is preliminary data.</text>
</comment>
<dbReference type="RefSeq" id="WP_133493976.1">
    <property type="nucleotide sequence ID" value="NZ_BMLU01000001.1"/>
</dbReference>
<evidence type="ECO:0000313" key="3">
    <source>
        <dbReference type="EMBL" id="TDN86798.1"/>
    </source>
</evidence>
<keyword evidence="4" id="KW-1185">Reference proteome</keyword>
<dbReference type="SUPFAM" id="SSF52141">
    <property type="entry name" value="Uracil-DNA glycosylase-like"/>
    <property type="match status" value="1"/>
</dbReference>
<dbReference type="EMBL" id="SNWD01000001">
    <property type="protein sequence ID" value="TDN86798.1"/>
    <property type="molecule type" value="Genomic_DNA"/>
</dbReference>
<accession>A0A4V3BUE2</accession>
<evidence type="ECO:0000259" key="2">
    <source>
        <dbReference type="Pfam" id="PF03167"/>
    </source>
</evidence>
<dbReference type="Pfam" id="PF03167">
    <property type="entry name" value="UDG"/>
    <property type="match status" value="1"/>
</dbReference>
<dbReference type="InterPro" id="IPR005122">
    <property type="entry name" value="Uracil-DNA_glycosylase-like"/>
</dbReference>
<feature type="region of interest" description="Disordered" evidence="1">
    <location>
        <begin position="39"/>
        <end position="64"/>
    </location>
</feature>
<dbReference type="InterPro" id="IPR036895">
    <property type="entry name" value="Uracil-DNA_glycosylase-like_sf"/>
</dbReference>
<proteinExistence type="predicted"/>
<dbReference type="AlphaFoldDB" id="A0A4V3BUE2"/>
<organism evidence="3 4">
    <name type="scientific">Stakelama pacifica</name>
    <dbReference type="NCBI Taxonomy" id="517720"/>
    <lineage>
        <taxon>Bacteria</taxon>
        <taxon>Pseudomonadati</taxon>
        <taxon>Pseudomonadota</taxon>
        <taxon>Alphaproteobacteria</taxon>
        <taxon>Sphingomonadales</taxon>
        <taxon>Sphingomonadaceae</taxon>
        <taxon>Stakelama</taxon>
    </lineage>
</organism>
<gene>
    <name evidence="3" type="ORF">EV664_101375</name>
</gene>